<comment type="similarity">
    <text evidence="3">Belongs to the ribonuclease III family.</text>
</comment>
<evidence type="ECO:0000259" key="16">
    <source>
        <dbReference type="PROSITE" id="PS50137"/>
    </source>
</evidence>
<evidence type="ECO:0000256" key="5">
    <source>
        <dbReference type="ARBA" id="ARBA00022490"/>
    </source>
</evidence>
<dbReference type="HAMAP" id="MF_00104">
    <property type="entry name" value="RNase_III"/>
    <property type="match status" value="1"/>
</dbReference>
<dbReference type="Gene3D" id="1.10.1520.10">
    <property type="entry name" value="Ribonuclease III domain"/>
    <property type="match status" value="1"/>
</dbReference>
<evidence type="ECO:0000256" key="11">
    <source>
        <dbReference type="ARBA" id="ARBA00022759"/>
    </source>
</evidence>
<dbReference type="EC" id="3.1.26.3" evidence="15"/>
<evidence type="ECO:0000256" key="8">
    <source>
        <dbReference type="ARBA" id="ARBA00022694"/>
    </source>
</evidence>
<keyword evidence="14 15" id="KW-0694">RNA-binding</keyword>
<dbReference type="GO" id="GO:0010468">
    <property type="term" value="P:regulation of gene expression"/>
    <property type="evidence" value="ECO:0007669"/>
    <property type="project" value="TreeGrafter"/>
</dbReference>
<dbReference type="GO" id="GO:0019843">
    <property type="term" value="F:rRNA binding"/>
    <property type="evidence" value="ECO:0007669"/>
    <property type="project" value="UniProtKB-KW"/>
</dbReference>
<evidence type="ECO:0000256" key="14">
    <source>
        <dbReference type="ARBA" id="ARBA00022884"/>
    </source>
</evidence>
<keyword evidence="7 15" id="KW-0507">mRNA processing</keyword>
<feature type="binding site" evidence="15">
    <location>
        <position position="43"/>
    </location>
    <ligand>
        <name>Mg(2+)</name>
        <dbReference type="ChEBI" id="CHEBI:18420"/>
    </ligand>
</feature>
<name>A0AA48I444_9FIRM</name>
<evidence type="ECO:0000313" key="18">
    <source>
        <dbReference type="EMBL" id="BED92572.1"/>
    </source>
</evidence>
<dbReference type="PROSITE" id="PS00517">
    <property type="entry name" value="RNASE_3_1"/>
    <property type="match status" value="1"/>
</dbReference>
<comment type="catalytic activity">
    <reaction evidence="1 15">
        <text>Endonucleolytic cleavage to 5'-phosphomonoester.</text>
        <dbReference type="EC" id="3.1.26.3"/>
    </reaction>
</comment>
<proteinExistence type="inferred from homology"/>
<feature type="active site" evidence="15">
    <location>
        <position position="119"/>
    </location>
</feature>
<dbReference type="PANTHER" id="PTHR11207:SF0">
    <property type="entry name" value="RIBONUCLEASE 3"/>
    <property type="match status" value="1"/>
</dbReference>
<feature type="binding site" evidence="15">
    <location>
        <position position="116"/>
    </location>
    <ligand>
        <name>Mg(2+)</name>
        <dbReference type="ChEBI" id="CHEBI:18420"/>
    </ligand>
</feature>
<dbReference type="GO" id="GO:0046872">
    <property type="term" value="F:metal ion binding"/>
    <property type="evidence" value="ECO:0007669"/>
    <property type="project" value="UniProtKB-KW"/>
</dbReference>
<feature type="domain" description="RNase III" evidence="17">
    <location>
        <begin position="2"/>
        <end position="130"/>
    </location>
</feature>
<protein>
    <recommendedName>
        <fullName evidence="15">Ribonuclease 3</fullName>
        <ecNumber evidence="15">3.1.26.3</ecNumber>
    </recommendedName>
    <alternativeName>
        <fullName evidence="15">Ribonuclease III</fullName>
        <shortName evidence="15">RNase III</shortName>
    </alternativeName>
</protein>
<evidence type="ECO:0000256" key="7">
    <source>
        <dbReference type="ARBA" id="ARBA00022664"/>
    </source>
</evidence>
<feature type="binding site" evidence="15">
    <location>
        <position position="119"/>
    </location>
    <ligand>
        <name>Mg(2+)</name>
        <dbReference type="ChEBI" id="CHEBI:18420"/>
    </ligand>
</feature>
<evidence type="ECO:0000259" key="17">
    <source>
        <dbReference type="PROSITE" id="PS50142"/>
    </source>
</evidence>
<dbReference type="GO" id="GO:0006364">
    <property type="term" value="P:rRNA processing"/>
    <property type="evidence" value="ECO:0007669"/>
    <property type="project" value="UniProtKB-UniRule"/>
</dbReference>
<dbReference type="Proteomes" id="UP001335720">
    <property type="component" value="Chromosome"/>
</dbReference>
<dbReference type="FunFam" id="3.30.160.20:FF:000003">
    <property type="entry name" value="Ribonuclease 3"/>
    <property type="match status" value="1"/>
</dbReference>
<comment type="subunit">
    <text evidence="4 15">Homodimer.</text>
</comment>
<dbReference type="GO" id="GO:0005737">
    <property type="term" value="C:cytoplasm"/>
    <property type="evidence" value="ECO:0007669"/>
    <property type="project" value="UniProtKB-SubCell"/>
</dbReference>
<keyword evidence="15" id="KW-0699">rRNA-binding</keyword>
<evidence type="ECO:0000256" key="3">
    <source>
        <dbReference type="ARBA" id="ARBA00010183"/>
    </source>
</evidence>
<dbReference type="GO" id="GO:0003725">
    <property type="term" value="F:double-stranded RNA binding"/>
    <property type="evidence" value="ECO:0007669"/>
    <property type="project" value="TreeGrafter"/>
</dbReference>
<dbReference type="SUPFAM" id="SSF69065">
    <property type="entry name" value="RNase III domain-like"/>
    <property type="match status" value="1"/>
</dbReference>
<feature type="domain" description="DRBM" evidence="16">
    <location>
        <begin position="156"/>
        <end position="225"/>
    </location>
</feature>
<keyword evidence="10 15" id="KW-0479">Metal-binding</keyword>
<dbReference type="CDD" id="cd00593">
    <property type="entry name" value="RIBOc"/>
    <property type="match status" value="1"/>
</dbReference>
<dbReference type="GO" id="GO:0042802">
    <property type="term" value="F:identical protein binding"/>
    <property type="evidence" value="ECO:0007669"/>
    <property type="project" value="UniProtKB-ARBA"/>
</dbReference>
<dbReference type="Pfam" id="PF14622">
    <property type="entry name" value="Ribonucleas_3_3"/>
    <property type="match status" value="1"/>
</dbReference>
<evidence type="ECO:0000256" key="12">
    <source>
        <dbReference type="ARBA" id="ARBA00022801"/>
    </source>
</evidence>
<evidence type="ECO:0000256" key="9">
    <source>
        <dbReference type="ARBA" id="ARBA00022722"/>
    </source>
</evidence>
<comment type="cofactor">
    <cofactor evidence="15">
        <name>Mg(2+)</name>
        <dbReference type="ChEBI" id="CHEBI:18420"/>
    </cofactor>
</comment>
<comment type="function">
    <text evidence="15">Digests double-stranded RNA. Involved in the processing of primary rRNA transcript to yield the immediate precursors to the large and small rRNAs (23S and 16S). Processes some mRNAs, and tRNAs when they are encoded in the rRNA operon. Processes pre-crRNA and tracrRNA of type II CRISPR loci if present in the organism.</text>
</comment>
<reference evidence="18" key="1">
    <citation type="journal article" date="2023" name="ISME J.">
        <title>Emergence of putative energy parasites within Clostridia revealed by genome analysis of a novel endosymbiotic clade.</title>
        <authorList>
            <person name="Takahashi K."/>
            <person name="Kuwahara H."/>
            <person name="Horikawa Y."/>
            <person name="Izawa K."/>
            <person name="Kato D."/>
            <person name="Inagaki T."/>
            <person name="Yuki M."/>
            <person name="Ohkuma M."/>
            <person name="Hongoh Y."/>
        </authorList>
    </citation>
    <scope>NUCLEOTIDE SEQUENCE</scope>
    <source>
        <strain evidence="18">RsTa-C01</strain>
    </source>
</reference>
<keyword evidence="13 15" id="KW-0460">Magnesium</keyword>
<gene>
    <name evidence="15" type="primary">rnc</name>
    <name evidence="18" type="ORF">RsTaC01_0347</name>
</gene>
<evidence type="ECO:0000256" key="4">
    <source>
        <dbReference type="ARBA" id="ARBA00011738"/>
    </source>
</evidence>
<keyword evidence="6 15" id="KW-0698">rRNA processing</keyword>
<dbReference type="InterPro" id="IPR000999">
    <property type="entry name" value="RNase_III_dom"/>
</dbReference>
<evidence type="ECO:0000256" key="15">
    <source>
        <dbReference type="HAMAP-Rule" id="MF_00104"/>
    </source>
</evidence>
<dbReference type="EMBL" id="AP027925">
    <property type="protein sequence ID" value="BED92572.1"/>
    <property type="molecule type" value="Genomic_DNA"/>
</dbReference>
<dbReference type="InterPro" id="IPR036389">
    <property type="entry name" value="RNase_III_sf"/>
</dbReference>
<feature type="active site" evidence="15">
    <location>
        <position position="47"/>
    </location>
</feature>
<dbReference type="FunFam" id="1.10.1520.10:FF:000001">
    <property type="entry name" value="Ribonuclease 3"/>
    <property type="match status" value="1"/>
</dbReference>
<dbReference type="GO" id="GO:0006397">
    <property type="term" value="P:mRNA processing"/>
    <property type="evidence" value="ECO:0007669"/>
    <property type="project" value="UniProtKB-UniRule"/>
</dbReference>
<dbReference type="InterPro" id="IPR014720">
    <property type="entry name" value="dsRBD_dom"/>
</dbReference>
<evidence type="ECO:0000256" key="10">
    <source>
        <dbReference type="ARBA" id="ARBA00022723"/>
    </source>
</evidence>
<dbReference type="GO" id="GO:0004525">
    <property type="term" value="F:ribonuclease III activity"/>
    <property type="evidence" value="ECO:0007669"/>
    <property type="project" value="UniProtKB-UniRule"/>
</dbReference>
<dbReference type="SUPFAM" id="SSF54768">
    <property type="entry name" value="dsRNA-binding domain-like"/>
    <property type="match status" value="1"/>
</dbReference>
<keyword evidence="8 15" id="KW-0819">tRNA processing</keyword>
<dbReference type="NCBIfam" id="TIGR02191">
    <property type="entry name" value="RNaseIII"/>
    <property type="match status" value="1"/>
</dbReference>
<evidence type="ECO:0000256" key="1">
    <source>
        <dbReference type="ARBA" id="ARBA00000109"/>
    </source>
</evidence>
<dbReference type="PROSITE" id="PS50142">
    <property type="entry name" value="RNASE_3_2"/>
    <property type="match status" value="1"/>
</dbReference>
<dbReference type="CDD" id="cd10845">
    <property type="entry name" value="DSRM_RNAse_III_family"/>
    <property type="match status" value="1"/>
</dbReference>
<dbReference type="AlphaFoldDB" id="A0AA48I444"/>
<dbReference type="GO" id="GO:0008033">
    <property type="term" value="P:tRNA processing"/>
    <property type="evidence" value="ECO:0007669"/>
    <property type="project" value="UniProtKB-KW"/>
</dbReference>
<keyword evidence="9 15" id="KW-0540">Nuclease</keyword>
<keyword evidence="5 15" id="KW-0963">Cytoplasm</keyword>
<keyword evidence="12 15" id="KW-0378">Hydrolase</keyword>
<dbReference type="InterPro" id="IPR011907">
    <property type="entry name" value="RNase_III"/>
</dbReference>
<dbReference type="PANTHER" id="PTHR11207">
    <property type="entry name" value="RIBONUCLEASE III"/>
    <property type="match status" value="1"/>
</dbReference>
<sequence length="225" mass="25499">MLEELEKDLDYIFKNKKYLEMALTHSSYSHETNNKNESYERLEFLGDSVLGLITSDYIFLNCPNLPEGDLTKLRASLVCEKTLCKFSQKLNVGKYLRLSNGEKKSGGEKRVSILADVFESLTAAIYLDGNIKYAENFVLKFIIPEINNASLDKFCDYKTSLQEIAQKNPEEVIKYILTDQKGPDHNKIFTVEVRINSNTVGVGAGRSKKEAEQNAAKKTLEIMGY</sequence>
<dbReference type="Gene3D" id="3.30.160.20">
    <property type="match status" value="1"/>
</dbReference>
<organism evidence="18">
    <name type="scientific">Candidatus Paraimprobicoccus trichonymphae</name>
    <dbReference type="NCBI Taxonomy" id="3033793"/>
    <lineage>
        <taxon>Bacteria</taxon>
        <taxon>Bacillati</taxon>
        <taxon>Bacillota</taxon>
        <taxon>Clostridia</taxon>
        <taxon>Candidatus Paraimprobicoccus</taxon>
    </lineage>
</organism>
<comment type="subcellular location">
    <subcellularLocation>
        <location evidence="2 15">Cytoplasm</location>
    </subcellularLocation>
</comment>
<dbReference type="SMART" id="SM00535">
    <property type="entry name" value="RIBOc"/>
    <property type="match status" value="1"/>
</dbReference>
<evidence type="ECO:0000256" key="6">
    <source>
        <dbReference type="ARBA" id="ARBA00022552"/>
    </source>
</evidence>
<keyword evidence="11 15" id="KW-0255">Endonuclease</keyword>
<accession>A0AA48I444</accession>
<dbReference type="Pfam" id="PF00035">
    <property type="entry name" value="dsrm"/>
    <property type="match status" value="1"/>
</dbReference>
<evidence type="ECO:0000256" key="13">
    <source>
        <dbReference type="ARBA" id="ARBA00022842"/>
    </source>
</evidence>
<evidence type="ECO:0000256" key="2">
    <source>
        <dbReference type="ARBA" id="ARBA00004496"/>
    </source>
</evidence>
<dbReference type="KEGG" id="ptrh:RsTaC01_0347"/>
<dbReference type="PROSITE" id="PS50137">
    <property type="entry name" value="DS_RBD"/>
    <property type="match status" value="1"/>
</dbReference>
<dbReference type="SMART" id="SM00358">
    <property type="entry name" value="DSRM"/>
    <property type="match status" value="1"/>
</dbReference>